<dbReference type="Proteomes" id="UP000654482">
    <property type="component" value="Unassembled WGS sequence"/>
</dbReference>
<dbReference type="InterPro" id="IPR036890">
    <property type="entry name" value="HATPase_C_sf"/>
</dbReference>
<comment type="caution">
    <text evidence="3">The sequence shown here is derived from an EMBL/GenBank/DDBJ whole genome shotgun (WGS) entry which is preliminary data.</text>
</comment>
<keyword evidence="1" id="KW-1133">Transmembrane helix</keyword>
<feature type="domain" description="CHASE2" evidence="2">
    <location>
        <begin position="39"/>
        <end position="348"/>
    </location>
</feature>
<organism evidence="3 4">
    <name type="scientific">Lusitaniella coriacea LEGE 07157</name>
    <dbReference type="NCBI Taxonomy" id="945747"/>
    <lineage>
        <taxon>Bacteria</taxon>
        <taxon>Bacillati</taxon>
        <taxon>Cyanobacteriota</taxon>
        <taxon>Cyanophyceae</taxon>
        <taxon>Spirulinales</taxon>
        <taxon>Lusitaniellaceae</taxon>
        <taxon>Lusitaniella</taxon>
    </lineage>
</organism>
<feature type="transmembrane region" description="Helical" evidence="1">
    <location>
        <begin position="359"/>
        <end position="377"/>
    </location>
</feature>
<evidence type="ECO:0000313" key="4">
    <source>
        <dbReference type="Proteomes" id="UP000654482"/>
    </source>
</evidence>
<dbReference type="SMART" id="SM01080">
    <property type="entry name" value="CHASE2"/>
    <property type="match status" value="1"/>
</dbReference>
<dbReference type="AlphaFoldDB" id="A0A8J7ISS6"/>
<gene>
    <name evidence="3" type="ORF">IQ249_10725</name>
</gene>
<accession>A0A8J7ISS6</accession>
<feature type="transmembrane region" description="Helical" evidence="1">
    <location>
        <begin position="383"/>
        <end position="405"/>
    </location>
</feature>
<evidence type="ECO:0000259" key="2">
    <source>
        <dbReference type="SMART" id="SM01080"/>
    </source>
</evidence>
<reference evidence="3" key="1">
    <citation type="submission" date="2020-10" db="EMBL/GenBank/DDBJ databases">
        <authorList>
            <person name="Castelo-Branco R."/>
            <person name="Eusebio N."/>
            <person name="Adriana R."/>
            <person name="Vieira A."/>
            <person name="Brugerolle De Fraissinette N."/>
            <person name="Rezende De Castro R."/>
            <person name="Schneider M.P."/>
            <person name="Vasconcelos V."/>
            <person name="Leao P.N."/>
        </authorList>
    </citation>
    <scope>NUCLEOTIDE SEQUENCE</scope>
    <source>
        <strain evidence="3">LEGE 07157</strain>
    </source>
</reference>
<evidence type="ECO:0000313" key="3">
    <source>
        <dbReference type="EMBL" id="MBE9116372.1"/>
    </source>
</evidence>
<dbReference type="RefSeq" id="WP_194029463.1">
    <property type="nucleotide sequence ID" value="NZ_JADEWZ010000013.1"/>
</dbReference>
<dbReference type="Pfam" id="PF05226">
    <property type="entry name" value="CHASE2"/>
    <property type="match status" value="1"/>
</dbReference>
<keyword evidence="1" id="KW-0812">Transmembrane</keyword>
<sequence length="631" mass="71421">MPNWMRTIIQKVTTRRIIPIVPGIVVIGIAIVARLAGLLQLLELKTFDLFLRLRPPESMDERIVIIGINSADIVAMGGDYPISDRAIAELLTILKEYQPAAIGLNPRRDLPVEPGNNQLKKVFEESPNLIVAEKIVPPRFYAPKGIPSEQVGFTGYPFDADYQARRGFLGMPDPQEPEVPEAYKFSFALQLARVYLQEINGLSLEKGIRDFDAMRFGTTEFPRLFPNSGGYANADGGGVKVLLNYRNNPKSFRTLSFSDLKTGNLNPDWLRDRVAIIGIVDPNFKGTLNTSAIAGLNPPGTMNGVEYQAHAVSQMISAVNENRTLLNVRSEGEEYLWIVAWGMCGILLGRYTRSFKKNLIGIGLATTALISVSYVLFLEGWWIPVIPALLVLIPSNFACITVSYYDKTMRARISERQQRIDERQHLIERTFNIIHNGPLQTLASILRRTQDKNLSQERLLLDLQNLNREIRAIGDRLEGEILTQEDSLYLGSQLKFDLNQPIHELFYQVYSITLERDLPYFENLKIKSRNFDPILNCNLNSEKKRVLCQFLEESLLNVGKHAKNVTCLWVTGAYRDGFYTLRIKDNGSGIHPKAEGRGTQQGKKLEKQLKGKFKRESLNPRGFLCEFTWLT</sequence>
<dbReference type="Gene3D" id="3.30.565.10">
    <property type="entry name" value="Histidine kinase-like ATPase, C-terminal domain"/>
    <property type="match status" value="1"/>
</dbReference>
<proteinExistence type="predicted"/>
<evidence type="ECO:0000256" key="1">
    <source>
        <dbReference type="SAM" id="Phobius"/>
    </source>
</evidence>
<protein>
    <submittedName>
        <fullName evidence="3">CHASE2 domain-containing protein</fullName>
    </submittedName>
</protein>
<keyword evidence="4" id="KW-1185">Reference proteome</keyword>
<dbReference type="EMBL" id="JADEWZ010000013">
    <property type="protein sequence ID" value="MBE9116372.1"/>
    <property type="molecule type" value="Genomic_DNA"/>
</dbReference>
<feature type="transmembrane region" description="Helical" evidence="1">
    <location>
        <begin position="335"/>
        <end position="352"/>
    </location>
</feature>
<dbReference type="InterPro" id="IPR007890">
    <property type="entry name" value="CHASE2"/>
</dbReference>
<keyword evidence="1" id="KW-0472">Membrane</keyword>
<feature type="transmembrane region" description="Helical" evidence="1">
    <location>
        <begin position="20"/>
        <end position="42"/>
    </location>
</feature>
<dbReference type="SUPFAM" id="SSF55874">
    <property type="entry name" value="ATPase domain of HSP90 chaperone/DNA topoisomerase II/histidine kinase"/>
    <property type="match status" value="1"/>
</dbReference>
<name>A0A8J7ISS6_9CYAN</name>